<dbReference type="InterPro" id="IPR018062">
    <property type="entry name" value="HTH_AraC-typ_CS"/>
</dbReference>
<dbReference type="Proteomes" id="UP000789707">
    <property type="component" value="Unassembled WGS sequence"/>
</dbReference>
<dbReference type="Pfam" id="PF12833">
    <property type="entry name" value="HTH_18"/>
    <property type="match status" value="1"/>
</dbReference>
<proteinExistence type="predicted"/>
<accession>A0ABM8Z623</accession>
<reference evidence="5 6" key="1">
    <citation type="submission" date="2021-11" db="EMBL/GenBank/DDBJ databases">
        <authorList>
            <person name="Depoorter E."/>
        </authorList>
    </citation>
    <scope>NUCLEOTIDE SEQUENCE [LARGE SCALE GENOMIC DNA]</scope>
    <source>
        <strain evidence="5 6">LMG 24289</strain>
    </source>
</reference>
<dbReference type="Gene3D" id="1.10.10.60">
    <property type="entry name" value="Homeodomain-like"/>
    <property type="match status" value="1"/>
</dbReference>
<dbReference type="InterPro" id="IPR009057">
    <property type="entry name" value="Homeodomain-like_sf"/>
</dbReference>
<evidence type="ECO:0000313" key="5">
    <source>
        <dbReference type="EMBL" id="CAH0416224.1"/>
    </source>
</evidence>
<dbReference type="SMART" id="SM00342">
    <property type="entry name" value="HTH_ARAC"/>
    <property type="match status" value="1"/>
</dbReference>
<gene>
    <name evidence="5" type="ORF">WFA24289_00523</name>
</gene>
<sequence>MPTNIEKLRTMSAWLQYEFSTIPDLHTLKIPKVSADIHQQIKSTLATNNTFVGLITDDAVYLIGHVETFFMLAQPRKASDFPSSSAHHQQGFLRDVILSVYQKTPIIFKYISEISTNAISTPVLQIPTSKATNSILRNALTMAIANHDLTTCMHTLTKIMHSNQAYQQYRQTGQLPPNVRADYLLVALIANITQIAISAGLNADYVYTISDQYLHKIETIKPPFIPLIEEFMAELFTIPERSYRTPVSMFRYLVQQNIFEKISVSTLADQIGISGPQLRRLIKEDLNTTPLDYINEQKILTACTLLSAEHNLKIFEVAERLQYYDTSHFTREFVKYTQITPKEFQKFTKF</sequence>
<feature type="domain" description="HTH araC/xylS-type" evidence="4">
    <location>
        <begin position="248"/>
        <end position="347"/>
    </location>
</feature>
<evidence type="ECO:0000256" key="3">
    <source>
        <dbReference type="ARBA" id="ARBA00023163"/>
    </source>
</evidence>
<evidence type="ECO:0000313" key="6">
    <source>
        <dbReference type="Proteomes" id="UP000789707"/>
    </source>
</evidence>
<dbReference type="PANTHER" id="PTHR43280">
    <property type="entry name" value="ARAC-FAMILY TRANSCRIPTIONAL REGULATOR"/>
    <property type="match status" value="1"/>
</dbReference>
<organism evidence="5 6">
    <name type="scientific">Periweissella fabaria</name>
    <dbReference type="NCBI Taxonomy" id="546157"/>
    <lineage>
        <taxon>Bacteria</taxon>
        <taxon>Bacillati</taxon>
        <taxon>Bacillota</taxon>
        <taxon>Bacilli</taxon>
        <taxon>Lactobacillales</taxon>
        <taxon>Lactobacillaceae</taxon>
        <taxon>Periweissella</taxon>
    </lineage>
</organism>
<dbReference type="PROSITE" id="PS00041">
    <property type="entry name" value="HTH_ARAC_FAMILY_1"/>
    <property type="match status" value="1"/>
</dbReference>
<evidence type="ECO:0000256" key="2">
    <source>
        <dbReference type="ARBA" id="ARBA00023125"/>
    </source>
</evidence>
<name>A0ABM8Z623_9LACO</name>
<keyword evidence="1" id="KW-0805">Transcription regulation</keyword>
<dbReference type="EMBL" id="CAKKNS010000001">
    <property type="protein sequence ID" value="CAH0416224.1"/>
    <property type="molecule type" value="Genomic_DNA"/>
</dbReference>
<dbReference type="PANTHER" id="PTHR43280:SF28">
    <property type="entry name" value="HTH-TYPE TRANSCRIPTIONAL ACTIVATOR RHAS"/>
    <property type="match status" value="1"/>
</dbReference>
<dbReference type="InterPro" id="IPR018060">
    <property type="entry name" value="HTH_AraC"/>
</dbReference>
<dbReference type="SUPFAM" id="SSF46689">
    <property type="entry name" value="Homeodomain-like"/>
    <property type="match status" value="1"/>
</dbReference>
<keyword evidence="3" id="KW-0804">Transcription</keyword>
<comment type="caution">
    <text evidence="5">The sequence shown here is derived from an EMBL/GenBank/DDBJ whole genome shotgun (WGS) entry which is preliminary data.</text>
</comment>
<evidence type="ECO:0000259" key="4">
    <source>
        <dbReference type="PROSITE" id="PS01124"/>
    </source>
</evidence>
<dbReference type="RefSeq" id="WP_230096284.1">
    <property type="nucleotide sequence ID" value="NZ_CAKKNS010000001.1"/>
</dbReference>
<dbReference type="PROSITE" id="PS01124">
    <property type="entry name" value="HTH_ARAC_FAMILY_2"/>
    <property type="match status" value="1"/>
</dbReference>
<evidence type="ECO:0000256" key="1">
    <source>
        <dbReference type="ARBA" id="ARBA00023015"/>
    </source>
</evidence>
<keyword evidence="2" id="KW-0238">DNA-binding</keyword>
<protein>
    <recommendedName>
        <fullName evidence="4">HTH araC/xylS-type domain-containing protein</fullName>
    </recommendedName>
</protein>
<keyword evidence="6" id="KW-1185">Reference proteome</keyword>